<dbReference type="Proteomes" id="UP000765507">
    <property type="component" value="Unassembled WGS sequence"/>
</dbReference>
<name>A0A8T1TC65_CHESE</name>
<feature type="non-terminal residue" evidence="2">
    <location>
        <position position="255"/>
    </location>
</feature>
<sequence length="255" mass="29493">MIDTLQCKVKRKELRQEYHKAREANRRSGAAPKTCRFYKELEAIFGGDPTSTAKSPVDTLEGTEAAEREPNPEDEEVELDDDVELPVGQAARNRSALWSCLASLSSCSPVSKKQERRRLMWPSGTPHIPAECLHQIRKCPRRSKKDMFQEVLHSSKAEKRERKEWREAEREDRKENQEFVKDATEQMIKVMEEQTQMLKSLIMLQTEQMNARPPLQHTRNSFTCPPQNSARTVFSGSSQFPLHFTPSDNFQNDSW</sequence>
<evidence type="ECO:0000313" key="2">
    <source>
        <dbReference type="EMBL" id="KAG6938520.1"/>
    </source>
</evidence>
<organism evidence="2 3">
    <name type="scientific">Chelydra serpentina</name>
    <name type="common">Snapping turtle</name>
    <name type="synonym">Testudo serpentina</name>
    <dbReference type="NCBI Taxonomy" id="8475"/>
    <lineage>
        <taxon>Eukaryota</taxon>
        <taxon>Metazoa</taxon>
        <taxon>Chordata</taxon>
        <taxon>Craniata</taxon>
        <taxon>Vertebrata</taxon>
        <taxon>Euteleostomi</taxon>
        <taxon>Archelosauria</taxon>
        <taxon>Testudinata</taxon>
        <taxon>Testudines</taxon>
        <taxon>Cryptodira</taxon>
        <taxon>Durocryptodira</taxon>
        <taxon>Americhelydia</taxon>
        <taxon>Chelydroidea</taxon>
        <taxon>Chelydridae</taxon>
        <taxon>Chelydra</taxon>
    </lineage>
</organism>
<dbReference type="PANTHER" id="PTHR47595">
    <property type="entry name" value="HEAT SHOCK 70 KDA PROTEIN 14"/>
    <property type="match status" value="1"/>
</dbReference>
<gene>
    <name evidence="2" type="ORF">G0U57_005780</name>
</gene>
<feature type="region of interest" description="Disordered" evidence="1">
    <location>
        <begin position="48"/>
        <end position="76"/>
    </location>
</feature>
<evidence type="ECO:0000256" key="1">
    <source>
        <dbReference type="SAM" id="MobiDB-lite"/>
    </source>
</evidence>
<protein>
    <submittedName>
        <fullName evidence="2">Uncharacterized protein</fullName>
    </submittedName>
</protein>
<keyword evidence="3" id="KW-1185">Reference proteome</keyword>
<reference evidence="2 3" key="1">
    <citation type="journal article" date="2020" name="G3 (Bethesda)">
        <title>Draft Genome of the Common Snapping Turtle, Chelydra serpentina, a Model for Phenotypic Plasticity in Reptiles.</title>
        <authorList>
            <person name="Das D."/>
            <person name="Singh S.K."/>
            <person name="Bierstedt J."/>
            <person name="Erickson A."/>
            <person name="Galli G.L.J."/>
            <person name="Crossley D.A. 2nd"/>
            <person name="Rhen T."/>
        </authorList>
    </citation>
    <scope>NUCLEOTIDE SEQUENCE [LARGE SCALE GENOMIC DNA]</scope>
    <source>
        <strain evidence="2">KW</strain>
    </source>
</reference>
<dbReference type="EMBL" id="JAHGAV010000017">
    <property type="protein sequence ID" value="KAG6938520.1"/>
    <property type="molecule type" value="Genomic_DNA"/>
</dbReference>
<dbReference type="PANTHER" id="PTHR47595:SF1">
    <property type="entry name" value="MYB_SANT-LIKE DNA-BINDING DOMAIN-CONTAINING PROTEIN"/>
    <property type="match status" value="1"/>
</dbReference>
<dbReference type="AlphaFoldDB" id="A0A8T1TC65"/>
<dbReference type="OrthoDB" id="7553419at2759"/>
<comment type="caution">
    <text evidence="2">The sequence shown here is derived from an EMBL/GenBank/DDBJ whole genome shotgun (WGS) entry which is preliminary data.</text>
</comment>
<proteinExistence type="predicted"/>
<evidence type="ECO:0000313" key="3">
    <source>
        <dbReference type="Proteomes" id="UP000765507"/>
    </source>
</evidence>
<accession>A0A8T1TC65</accession>
<feature type="region of interest" description="Disordered" evidence="1">
    <location>
        <begin position="149"/>
        <end position="177"/>
    </location>
</feature>